<sequence>MKKKQAQIGNFYQGKSELLKNKFTGKVLSKLTNVAIIHITEWNPKDDYKVKELVLKIAVKYSDLTPIQSNTLHPILNKLNL</sequence>
<proteinExistence type="predicted"/>
<keyword evidence="2" id="KW-1185">Reference proteome</keyword>
<comment type="caution">
    <text evidence="1">The sequence shown here is derived from an EMBL/GenBank/DDBJ whole genome shotgun (WGS) entry which is preliminary data.</text>
</comment>
<name>A0A940PJ80_9ENTE</name>
<gene>
    <name evidence="1" type="ORF">I6N95_26525</name>
</gene>
<accession>A0A940PJ80</accession>
<reference evidence="1" key="1">
    <citation type="submission" date="2020-12" db="EMBL/GenBank/DDBJ databases">
        <title>Vagococcus allomyrinae sp. nov. and Enterococcus lavae sp. nov., isolated from the larvae of Allomyrina dichotoma.</title>
        <authorList>
            <person name="Lee S.D."/>
        </authorList>
    </citation>
    <scope>NUCLEOTIDE SEQUENCE</scope>
    <source>
        <strain evidence="1">BWB3-3</strain>
    </source>
</reference>
<evidence type="ECO:0000313" key="1">
    <source>
        <dbReference type="EMBL" id="MBP1044571.1"/>
    </source>
</evidence>
<dbReference type="EMBL" id="JAEEGA010000033">
    <property type="protein sequence ID" value="MBP1044571.1"/>
    <property type="molecule type" value="Genomic_DNA"/>
</dbReference>
<organism evidence="1 2">
    <name type="scientific">Vagococcus allomyrinae</name>
    <dbReference type="NCBI Taxonomy" id="2794353"/>
    <lineage>
        <taxon>Bacteria</taxon>
        <taxon>Bacillati</taxon>
        <taxon>Bacillota</taxon>
        <taxon>Bacilli</taxon>
        <taxon>Lactobacillales</taxon>
        <taxon>Enterococcaceae</taxon>
        <taxon>Vagococcus</taxon>
    </lineage>
</organism>
<dbReference type="RefSeq" id="WP_209533126.1">
    <property type="nucleotide sequence ID" value="NZ_JAEEGA010000033.1"/>
</dbReference>
<protein>
    <submittedName>
        <fullName evidence="1">Uncharacterized protein</fullName>
    </submittedName>
</protein>
<evidence type="ECO:0000313" key="2">
    <source>
        <dbReference type="Proteomes" id="UP000674938"/>
    </source>
</evidence>
<dbReference type="AlphaFoldDB" id="A0A940PJ80"/>
<dbReference type="Proteomes" id="UP000674938">
    <property type="component" value="Unassembled WGS sequence"/>
</dbReference>